<evidence type="ECO:0000256" key="3">
    <source>
        <dbReference type="ARBA" id="ARBA00022640"/>
    </source>
</evidence>
<evidence type="ECO:0000256" key="5">
    <source>
        <dbReference type="ARBA" id="ARBA00022737"/>
    </source>
</evidence>
<evidence type="ECO:0000259" key="12">
    <source>
        <dbReference type="PROSITE" id="PS51295"/>
    </source>
</evidence>
<dbReference type="Gene3D" id="3.30.110.60">
    <property type="entry name" value="YhbY-like"/>
    <property type="match status" value="2"/>
</dbReference>
<comment type="subcellular location">
    <subcellularLocation>
        <location evidence="1">Plastid</location>
        <location evidence="1">Chloroplast</location>
    </subcellularLocation>
</comment>
<keyword evidence="11" id="KW-0175">Coiled coil</keyword>
<keyword evidence="8" id="KW-0508">mRNA splicing</keyword>
<name>A0ABM4UAL2_COFAR</name>
<keyword evidence="3" id="KW-0934">Plastid</keyword>
<evidence type="ECO:0000256" key="2">
    <source>
        <dbReference type="ARBA" id="ARBA00022528"/>
    </source>
</evidence>
<proteinExistence type="predicted"/>
<feature type="domain" description="CRM" evidence="12">
    <location>
        <begin position="1"/>
        <end position="62"/>
    </location>
</feature>
<feature type="coiled-coil region" evidence="11">
    <location>
        <begin position="134"/>
        <end position="168"/>
    </location>
</feature>
<reference evidence="14" key="1">
    <citation type="submission" date="2025-08" db="UniProtKB">
        <authorList>
            <consortium name="RefSeq"/>
        </authorList>
    </citation>
    <scope>IDENTIFICATION</scope>
    <source>
        <tissue evidence="14">Leaves</tissue>
    </source>
</reference>
<keyword evidence="13" id="KW-1185">Reference proteome</keyword>
<evidence type="ECO:0000256" key="7">
    <source>
        <dbReference type="ARBA" id="ARBA00022946"/>
    </source>
</evidence>
<keyword evidence="9" id="KW-0687">Ribonucleoprotein</keyword>
<dbReference type="PROSITE" id="PS51295">
    <property type="entry name" value="CRM"/>
    <property type="match status" value="2"/>
</dbReference>
<keyword evidence="5" id="KW-0677">Repeat</keyword>
<dbReference type="InterPro" id="IPR001890">
    <property type="entry name" value="RNA-binding_CRM"/>
</dbReference>
<evidence type="ECO:0000256" key="10">
    <source>
        <dbReference type="PROSITE-ProRule" id="PRU00626"/>
    </source>
</evidence>
<evidence type="ECO:0000256" key="1">
    <source>
        <dbReference type="ARBA" id="ARBA00004229"/>
    </source>
</evidence>
<accession>A0ABM4UAL2</accession>
<keyword evidence="6 10" id="KW-0694">RNA-binding</keyword>
<dbReference type="PANTHER" id="PTHR31846:SF7">
    <property type="entry name" value="CRS1 _ YHBY (CRM) DOMAIN-CONTAINING PROTEIN"/>
    <property type="match status" value="1"/>
</dbReference>
<dbReference type="GeneID" id="140006403"/>
<dbReference type="InterPro" id="IPR045278">
    <property type="entry name" value="CRS1/CFM2/CFM3"/>
</dbReference>
<keyword evidence="2" id="KW-0150">Chloroplast</keyword>
<evidence type="ECO:0000313" key="13">
    <source>
        <dbReference type="Proteomes" id="UP001652660"/>
    </source>
</evidence>
<evidence type="ECO:0000313" key="14">
    <source>
        <dbReference type="RefSeq" id="XP_071904325.1"/>
    </source>
</evidence>
<feature type="domain" description="CRM" evidence="12">
    <location>
        <begin position="179"/>
        <end position="238"/>
    </location>
</feature>
<evidence type="ECO:0000256" key="9">
    <source>
        <dbReference type="ARBA" id="ARBA00023274"/>
    </source>
</evidence>
<protein>
    <submittedName>
        <fullName evidence="14">CRM-domain containing factor CFM3, chloroplastic/mitochondrial-like</fullName>
    </submittedName>
</protein>
<evidence type="ECO:0000256" key="6">
    <source>
        <dbReference type="ARBA" id="ARBA00022884"/>
    </source>
</evidence>
<dbReference type="PANTHER" id="PTHR31846">
    <property type="entry name" value="CRS1 / YHBY (CRM) DOMAIN-CONTAINING PROTEIN"/>
    <property type="match status" value="1"/>
</dbReference>
<organism evidence="13 14">
    <name type="scientific">Coffea arabica</name>
    <name type="common">Arabian coffee</name>
    <dbReference type="NCBI Taxonomy" id="13443"/>
    <lineage>
        <taxon>Eukaryota</taxon>
        <taxon>Viridiplantae</taxon>
        <taxon>Streptophyta</taxon>
        <taxon>Embryophyta</taxon>
        <taxon>Tracheophyta</taxon>
        <taxon>Spermatophyta</taxon>
        <taxon>Magnoliopsida</taxon>
        <taxon>eudicotyledons</taxon>
        <taxon>Gunneridae</taxon>
        <taxon>Pentapetalae</taxon>
        <taxon>asterids</taxon>
        <taxon>lamiids</taxon>
        <taxon>Gentianales</taxon>
        <taxon>Rubiaceae</taxon>
        <taxon>Ixoroideae</taxon>
        <taxon>Gardenieae complex</taxon>
        <taxon>Bertiereae - Coffeeae clade</taxon>
        <taxon>Coffeeae</taxon>
        <taxon>Coffea</taxon>
    </lineage>
</organism>
<dbReference type="Proteomes" id="UP001652660">
    <property type="component" value="Chromosome 5e"/>
</dbReference>
<keyword evidence="7" id="KW-0809">Transit peptide</keyword>
<evidence type="ECO:0000256" key="11">
    <source>
        <dbReference type="SAM" id="Coils"/>
    </source>
</evidence>
<dbReference type="RefSeq" id="XP_071904325.1">
    <property type="nucleotide sequence ID" value="XM_072048224.1"/>
</dbReference>
<evidence type="ECO:0000256" key="8">
    <source>
        <dbReference type="ARBA" id="ARBA00023187"/>
    </source>
</evidence>
<gene>
    <name evidence="14" type="primary">LOC140006403</name>
</gene>
<sequence>MLKLWEKCAIAKIAIKRGVQNTCNERMAEELKVLTGGTLLSRNKEYIVFYRGNDLLPSGVNTSIGGKRERETVLQQDEEEIARQRALALIASNVEVAERPLVARTLSETKAATLRWNNQATGEDLEKMMRDSAVAKHAALVKSLENKLATAKGKITKAEKALLKVQENFEPAEQPTDLETINDEERFLFRKMGLSMKPYLFLGRRGIFYGTIENMHLHWKYREPVKIFLEQKSLPQVI</sequence>
<dbReference type="InterPro" id="IPR035920">
    <property type="entry name" value="YhbY-like_sf"/>
</dbReference>
<keyword evidence="4" id="KW-0507">mRNA processing</keyword>
<dbReference type="SUPFAM" id="SSF75471">
    <property type="entry name" value="YhbY-like"/>
    <property type="match status" value="2"/>
</dbReference>
<dbReference type="Pfam" id="PF01985">
    <property type="entry name" value="CRS1_YhbY"/>
    <property type="match status" value="2"/>
</dbReference>
<evidence type="ECO:0000256" key="4">
    <source>
        <dbReference type="ARBA" id="ARBA00022664"/>
    </source>
</evidence>